<evidence type="ECO:0000259" key="1">
    <source>
        <dbReference type="Pfam" id="PF02026"/>
    </source>
</evidence>
<dbReference type="GO" id="GO:0014808">
    <property type="term" value="P:release of sequestered calcium ion into cytosol by sarcoplasmic reticulum"/>
    <property type="evidence" value="ECO:0007669"/>
    <property type="project" value="TreeGrafter"/>
</dbReference>
<feature type="domain" description="Ryanodine receptor Ryr" evidence="1">
    <location>
        <begin position="317"/>
        <end position="400"/>
    </location>
</feature>
<dbReference type="GO" id="GO:0006941">
    <property type="term" value="P:striated muscle contraction"/>
    <property type="evidence" value="ECO:0007669"/>
    <property type="project" value="TreeGrafter"/>
</dbReference>
<accession>A0AAD3RDC3</accession>
<dbReference type="PANTHER" id="PTHR46399:SF7">
    <property type="entry name" value="RYANODINE RECEPTOR 2"/>
    <property type="match status" value="1"/>
</dbReference>
<comment type="caution">
    <text evidence="2">The sequence shown here is derived from an EMBL/GenBank/DDBJ whole genome shotgun (WGS) entry which is preliminary data.</text>
</comment>
<dbReference type="GO" id="GO:0030018">
    <property type="term" value="C:Z disc"/>
    <property type="evidence" value="ECO:0007669"/>
    <property type="project" value="TreeGrafter"/>
</dbReference>
<organism evidence="2 3">
    <name type="scientific">Lates japonicus</name>
    <name type="common">Japanese lates</name>
    <dbReference type="NCBI Taxonomy" id="270547"/>
    <lineage>
        <taxon>Eukaryota</taxon>
        <taxon>Metazoa</taxon>
        <taxon>Chordata</taxon>
        <taxon>Craniata</taxon>
        <taxon>Vertebrata</taxon>
        <taxon>Euteleostomi</taxon>
        <taxon>Actinopterygii</taxon>
        <taxon>Neopterygii</taxon>
        <taxon>Teleostei</taxon>
        <taxon>Neoteleostei</taxon>
        <taxon>Acanthomorphata</taxon>
        <taxon>Carangaria</taxon>
        <taxon>Carangaria incertae sedis</taxon>
        <taxon>Centropomidae</taxon>
        <taxon>Lates</taxon>
    </lineage>
</organism>
<evidence type="ECO:0000313" key="2">
    <source>
        <dbReference type="EMBL" id="GLD64261.1"/>
    </source>
</evidence>
<proteinExistence type="predicted"/>
<dbReference type="AlphaFoldDB" id="A0AAD3RDC3"/>
<dbReference type="InterPro" id="IPR015925">
    <property type="entry name" value="Ryanodine_IP3_receptor"/>
</dbReference>
<protein>
    <submittedName>
        <fullName evidence="2">Ryanodine receptor 2 isoform X1</fullName>
    </submittedName>
</protein>
<keyword evidence="3" id="KW-1185">Reference proteome</keyword>
<feature type="domain" description="Ryanodine receptor Ryr" evidence="1">
    <location>
        <begin position="197"/>
        <end position="286"/>
    </location>
</feature>
<evidence type="ECO:0000313" key="3">
    <source>
        <dbReference type="Proteomes" id="UP001279410"/>
    </source>
</evidence>
<dbReference type="EMBL" id="BRZM01000068">
    <property type="protein sequence ID" value="GLD64261.1"/>
    <property type="molecule type" value="Genomic_DNA"/>
</dbReference>
<dbReference type="Proteomes" id="UP001279410">
    <property type="component" value="Unassembled WGS sequence"/>
</dbReference>
<sequence length="891" mass="101250">VALSATDMALALNRYLCTAVLPLLTKCAPLFAGTEPFASLIDSLLHTVYRLSKGCCLTKAQRDAIEECLLAVCGKLRPSMMQHLLRRLVFDVPLLNEHTKMPLKLLTNHYERCWKYYCLAGGWGNFGAASDEELHLSRKLFWGIFDALSYKQYDQELFKLALPCLSAVAGALPPDYMESNYMAMMEKQSSMDSEGNFTPQPADTTNVTVPEKLDYFITRYAEHNHERWCIEKFSNGWSYGEQICEISKSHPLLKPYKGLSEKDKESYCWSVRESLKTMLSWGWSIDRIREGDPASLHNKSRRISQASQLSFEGAPAFSPRPIDMSNVTLSRDMQSMAELLAENYHNIWARKKKIELEAKGGGNHPLLVPYDTLTAKEKSKDREKAQDILKFLQINGYTVSRGVKSQELDTPAIEKRFAYTFLQQLITYVDQAHEHMLEFDLGTRPKGEKIPHEQRIKFFGKVVLPLVDQYFKNHRLYFLSTAIHPISSGGHASNKEKEMVTSLFCKLGVLVRHRISLFGNNATSIVNCLQILGQSLDARTVMKTGLESVKAALRSFFDSAAEDLEKTQENLKLGQFTHSRDQPRGVTQIINYTTFALLPVLSSLFEHIGQNMFGEDLILDDVQVSCYRILNSLYFLGTNKSIYVERQRPALGKCLAAFSAAFPVAFLEPHINKFNSFSIYNSKGTKDRGALGLPGHVWEVCPVIPNLEKSLEEIMELAESGMRYTQMPHVMEVVLPMLCSYMSHWWEHGPESNPDKADSCCTSVTSEHMNTLLGNILKIIYNNLGIDEGAWMKRLAVFSQPIISKAKPELLKTHFLPLMDKLKKKAAVVLMDEEHSKAEGRGEMSETELLIMDEFTILVRDLYAFYPLLIRFVDYNRARWLKESSPEAEEL</sequence>
<dbReference type="Gene3D" id="1.10.490.160">
    <property type="match status" value="1"/>
</dbReference>
<keyword evidence="2" id="KW-0675">Receptor</keyword>
<reference evidence="2" key="1">
    <citation type="submission" date="2022-08" db="EMBL/GenBank/DDBJ databases">
        <title>Genome sequencing of akame (Lates japonicus).</title>
        <authorList>
            <person name="Hashiguchi Y."/>
            <person name="Takahashi H."/>
        </authorList>
    </citation>
    <scope>NUCLEOTIDE SEQUENCE</scope>
    <source>
        <strain evidence="2">Kochi</strain>
    </source>
</reference>
<dbReference type="GO" id="GO:0033017">
    <property type="term" value="C:sarcoplasmic reticulum membrane"/>
    <property type="evidence" value="ECO:0007669"/>
    <property type="project" value="TreeGrafter"/>
</dbReference>
<dbReference type="GO" id="GO:0005219">
    <property type="term" value="F:ryanodine-sensitive calcium-release channel activity"/>
    <property type="evidence" value="ECO:0007669"/>
    <property type="project" value="TreeGrafter"/>
</dbReference>
<dbReference type="GO" id="GO:0034704">
    <property type="term" value="C:calcium channel complex"/>
    <property type="evidence" value="ECO:0007669"/>
    <property type="project" value="TreeGrafter"/>
</dbReference>
<feature type="non-terminal residue" evidence="2">
    <location>
        <position position="891"/>
    </location>
</feature>
<dbReference type="GO" id="GO:0042383">
    <property type="term" value="C:sarcolemma"/>
    <property type="evidence" value="ECO:0007669"/>
    <property type="project" value="TreeGrafter"/>
</dbReference>
<gene>
    <name evidence="2" type="ORF">AKAME5_001581500</name>
</gene>
<dbReference type="InterPro" id="IPR003032">
    <property type="entry name" value="Ryanodine_rcpt"/>
</dbReference>
<name>A0AAD3RDC3_LATJO</name>
<feature type="non-terminal residue" evidence="2">
    <location>
        <position position="1"/>
    </location>
</feature>
<dbReference type="GO" id="GO:0005790">
    <property type="term" value="C:smooth endoplasmic reticulum"/>
    <property type="evidence" value="ECO:0007669"/>
    <property type="project" value="TreeGrafter"/>
</dbReference>
<dbReference type="Pfam" id="PF02026">
    <property type="entry name" value="RyR"/>
    <property type="match status" value="2"/>
</dbReference>
<dbReference type="PANTHER" id="PTHR46399">
    <property type="entry name" value="B30.2/SPRY DOMAIN-CONTAINING PROTEIN"/>
    <property type="match status" value="1"/>
</dbReference>